<sequence length="228" mass="25549">MVSRLQKLTFLLKQQNQIHLREAAEILGVSEMTIRRDINSGSTPFNLLGGYIVLKKQKSSYQVIEQQSKHTTEKLILGEEAAKLIEEDDVVFFDCGSTIPFIASQIDPKIRFTAICCSLNTFLVLSENSNCRLILLGGEFSRNNVLFNPLNNESELDFIITDKAFISAAGFSDKNGATCFDFTEAKIKRKAILKSKQAILVVDKSKKEVTHNAFICSLSEFSRIITDI</sequence>
<protein>
    <submittedName>
        <fullName evidence="6">DNA-binding transcriptional repressor DeoR</fullName>
    </submittedName>
</protein>
<comment type="caution">
    <text evidence="6">The sequence shown here is derived from an EMBL/GenBank/DDBJ whole genome shotgun (WGS) entry which is preliminary data.</text>
</comment>
<dbReference type="Pfam" id="PF08220">
    <property type="entry name" value="HTH_DeoR"/>
    <property type="match status" value="1"/>
</dbReference>
<dbReference type="RefSeq" id="WP_157402489.1">
    <property type="nucleotide sequence ID" value="NZ_JABULY010000010.1"/>
</dbReference>
<feature type="domain" description="HTH deoR-type" evidence="4">
    <location>
        <begin position="1"/>
        <end position="53"/>
    </location>
</feature>
<proteinExistence type="predicted"/>
<dbReference type="InterPro" id="IPR014036">
    <property type="entry name" value="DeoR-like_C"/>
</dbReference>
<dbReference type="NCBIfam" id="NF007961">
    <property type="entry name" value="PRK10681.1"/>
    <property type="match status" value="1"/>
</dbReference>
<dbReference type="GO" id="GO:0003700">
    <property type="term" value="F:DNA-binding transcription factor activity"/>
    <property type="evidence" value="ECO:0007669"/>
    <property type="project" value="InterPro"/>
</dbReference>
<dbReference type="EMBL" id="JABULY010000010">
    <property type="protein sequence ID" value="MBV6532326.1"/>
    <property type="molecule type" value="Genomic_DNA"/>
</dbReference>
<dbReference type="InterPro" id="IPR018356">
    <property type="entry name" value="Tscrpt_reg_HTH_DeoR_CS"/>
</dbReference>
<evidence type="ECO:0000259" key="4">
    <source>
        <dbReference type="PROSITE" id="PS51000"/>
    </source>
</evidence>
<dbReference type="PROSITE" id="PS51000">
    <property type="entry name" value="HTH_DEOR_2"/>
    <property type="match status" value="1"/>
</dbReference>
<dbReference type="OrthoDB" id="5685843at2"/>
<name>A0A949WH19_9PAST</name>
<dbReference type="GeneID" id="65548280"/>
<dbReference type="AlphaFoldDB" id="A0A949WH19"/>
<dbReference type="PANTHER" id="PTHR30363:SF8">
    <property type="entry name" value="DEOXYRIBOSE OPERON REPRESSOR"/>
    <property type="match status" value="1"/>
</dbReference>
<dbReference type="SMART" id="SM01134">
    <property type="entry name" value="DeoRC"/>
    <property type="match status" value="1"/>
</dbReference>
<dbReference type="SMART" id="SM00420">
    <property type="entry name" value="HTH_DEOR"/>
    <property type="match status" value="1"/>
</dbReference>
<evidence type="ECO:0000256" key="2">
    <source>
        <dbReference type="ARBA" id="ARBA00023125"/>
    </source>
</evidence>
<dbReference type="EMBL" id="JABUMC010000028">
    <property type="protein sequence ID" value="MBV6547455.1"/>
    <property type="molecule type" value="Genomic_DNA"/>
</dbReference>
<evidence type="ECO:0000313" key="8">
    <source>
        <dbReference type="Proteomes" id="UP001196379"/>
    </source>
</evidence>
<evidence type="ECO:0000313" key="5">
    <source>
        <dbReference type="EMBL" id="MBV6532326.1"/>
    </source>
</evidence>
<evidence type="ECO:0000313" key="7">
    <source>
        <dbReference type="Proteomes" id="UP000732858"/>
    </source>
</evidence>
<gene>
    <name evidence="6" type="primary">deoR</name>
    <name evidence="5" type="ORF">HT657_09385</name>
    <name evidence="6" type="ORF">HT672_09260</name>
</gene>
<dbReference type="InterPro" id="IPR050313">
    <property type="entry name" value="Carb_Metab_HTH_regulators"/>
</dbReference>
<keyword evidence="3" id="KW-0804">Transcription</keyword>
<dbReference type="Gene3D" id="3.40.50.1360">
    <property type="match status" value="1"/>
</dbReference>
<evidence type="ECO:0000256" key="3">
    <source>
        <dbReference type="ARBA" id="ARBA00023163"/>
    </source>
</evidence>
<organism evidence="6 7">
    <name type="scientific">Ursidibacter maritimus</name>
    <dbReference type="NCBI Taxonomy" id="1331689"/>
    <lineage>
        <taxon>Bacteria</taxon>
        <taxon>Pseudomonadati</taxon>
        <taxon>Pseudomonadota</taxon>
        <taxon>Gammaproteobacteria</taxon>
        <taxon>Pasteurellales</taxon>
        <taxon>Pasteurellaceae</taxon>
        <taxon>Ursidibacter</taxon>
    </lineage>
</organism>
<dbReference type="PROSITE" id="PS00894">
    <property type="entry name" value="HTH_DEOR_1"/>
    <property type="match status" value="1"/>
</dbReference>
<keyword evidence="1" id="KW-0805">Transcription regulation</keyword>
<dbReference type="InterPro" id="IPR001034">
    <property type="entry name" value="DeoR_HTH"/>
</dbReference>
<evidence type="ECO:0000256" key="1">
    <source>
        <dbReference type="ARBA" id="ARBA00023015"/>
    </source>
</evidence>
<dbReference type="InterPro" id="IPR037171">
    <property type="entry name" value="NagB/RpiA_transferase-like"/>
</dbReference>
<dbReference type="SUPFAM" id="SSF100950">
    <property type="entry name" value="NagB/RpiA/CoA transferase-like"/>
    <property type="match status" value="1"/>
</dbReference>
<evidence type="ECO:0000313" key="6">
    <source>
        <dbReference type="EMBL" id="MBV6547455.1"/>
    </source>
</evidence>
<accession>A0A949WH19</accession>
<dbReference type="Proteomes" id="UP001196379">
    <property type="component" value="Unassembled WGS sequence"/>
</dbReference>
<dbReference type="GO" id="GO:0003677">
    <property type="term" value="F:DNA binding"/>
    <property type="evidence" value="ECO:0007669"/>
    <property type="project" value="UniProtKB-KW"/>
</dbReference>
<dbReference type="Proteomes" id="UP000732858">
    <property type="component" value="Unassembled WGS sequence"/>
</dbReference>
<dbReference type="Pfam" id="PF00455">
    <property type="entry name" value="DeoRC"/>
    <property type="match status" value="1"/>
</dbReference>
<keyword evidence="8" id="KW-1185">Reference proteome</keyword>
<dbReference type="PANTHER" id="PTHR30363">
    <property type="entry name" value="HTH-TYPE TRANSCRIPTIONAL REGULATOR SRLR-RELATED"/>
    <property type="match status" value="1"/>
</dbReference>
<reference evidence="6 8" key="1">
    <citation type="journal article" date="2021" name="Mol. Ecol.">
        <title>Polar bear-adapted Ursidibacter maritimus are remarkably conserved after generations in captivity.</title>
        <authorList>
            <person name="Espinosa-Gongora C."/>
            <person name="Hansen M.J."/>
            <person name="Bertelsen M.F."/>
            <person name="Bojesen A.M."/>
        </authorList>
    </citation>
    <scope>NUCLEOTIDE SEQUENCE</scope>
    <source>
        <strain evidence="6">Pb43105x</strain>
        <strain evidence="5 8">Pb43106</strain>
    </source>
</reference>
<keyword evidence="2 6" id="KW-0238">DNA-binding</keyword>